<organism evidence="1 2">
    <name type="scientific">Crepidotus variabilis</name>
    <dbReference type="NCBI Taxonomy" id="179855"/>
    <lineage>
        <taxon>Eukaryota</taxon>
        <taxon>Fungi</taxon>
        <taxon>Dikarya</taxon>
        <taxon>Basidiomycota</taxon>
        <taxon>Agaricomycotina</taxon>
        <taxon>Agaricomycetes</taxon>
        <taxon>Agaricomycetidae</taxon>
        <taxon>Agaricales</taxon>
        <taxon>Agaricineae</taxon>
        <taxon>Crepidotaceae</taxon>
        <taxon>Crepidotus</taxon>
    </lineage>
</organism>
<reference evidence="1" key="1">
    <citation type="submission" date="2020-11" db="EMBL/GenBank/DDBJ databases">
        <authorList>
            <consortium name="DOE Joint Genome Institute"/>
            <person name="Ahrendt S."/>
            <person name="Riley R."/>
            <person name="Andreopoulos W."/>
            <person name="Labutti K."/>
            <person name="Pangilinan J."/>
            <person name="Ruiz-Duenas F.J."/>
            <person name="Barrasa J.M."/>
            <person name="Sanchez-Garcia M."/>
            <person name="Camarero S."/>
            <person name="Miyauchi S."/>
            <person name="Serrano A."/>
            <person name="Linde D."/>
            <person name="Babiker R."/>
            <person name="Drula E."/>
            <person name="Ayuso-Fernandez I."/>
            <person name="Pacheco R."/>
            <person name="Padilla G."/>
            <person name="Ferreira P."/>
            <person name="Barriuso J."/>
            <person name="Kellner H."/>
            <person name="Castanera R."/>
            <person name="Alfaro M."/>
            <person name="Ramirez L."/>
            <person name="Pisabarro A.G."/>
            <person name="Kuo A."/>
            <person name="Tritt A."/>
            <person name="Lipzen A."/>
            <person name="He G."/>
            <person name="Yan M."/>
            <person name="Ng V."/>
            <person name="Cullen D."/>
            <person name="Martin F."/>
            <person name="Rosso M.-N."/>
            <person name="Henrissat B."/>
            <person name="Hibbett D."/>
            <person name="Martinez A.T."/>
            <person name="Grigoriev I.V."/>
        </authorList>
    </citation>
    <scope>NUCLEOTIDE SEQUENCE</scope>
    <source>
        <strain evidence="1">CBS 506.95</strain>
    </source>
</reference>
<name>A0A9P6JVS8_9AGAR</name>
<accession>A0A9P6JVS8</accession>
<keyword evidence="2" id="KW-1185">Reference proteome</keyword>
<dbReference type="Proteomes" id="UP000807306">
    <property type="component" value="Unassembled WGS sequence"/>
</dbReference>
<evidence type="ECO:0000313" key="2">
    <source>
        <dbReference type="Proteomes" id="UP000807306"/>
    </source>
</evidence>
<comment type="caution">
    <text evidence="1">The sequence shown here is derived from an EMBL/GenBank/DDBJ whole genome shotgun (WGS) entry which is preliminary data.</text>
</comment>
<dbReference type="EMBL" id="MU157827">
    <property type="protein sequence ID" value="KAF9533750.1"/>
    <property type="molecule type" value="Genomic_DNA"/>
</dbReference>
<dbReference type="AlphaFoldDB" id="A0A9P6JVS8"/>
<protein>
    <submittedName>
        <fullName evidence="1">Uncharacterized protein</fullName>
    </submittedName>
</protein>
<proteinExistence type="predicted"/>
<evidence type="ECO:0000313" key="1">
    <source>
        <dbReference type="EMBL" id="KAF9533750.1"/>
    </source>
</evidence>
<gene>
    <name evidence="1" type="ORF">CPB83DRAFT_844474</name>
</gene>
<sequence>MLVLAWALPPQLMAETGGKASTTLHRDEPFDSKINLYNTLTTLLKLDLNTFKSFNQSNPPQAFLQTKFNSTTFCPATVASKTNCGQRPPLFNQTGEFGTRNPDFFQLSLAEVRRDKAPEVWNLAQILYFIGRVDLGIDSASNFLTQTEAIPMVLANPPGSTLYTEMEILASAPGIIIGHGRYPLTISGLSTIPGE</sequence>